<dbReference type="Proteomes" id="UP001560296">
    <property type="component" value="Unassembled WGS sequence"/>
</dbReference>
<evidence type="ECO:0000256" key="10">
    <source>
        <dbReference type="PROSITE-ProRule" id="PRU00284"/>
    </source>
</evidence>
<dbReference type="InterPro" id="IPR004089">
    <property type="entry name" value="MCPsignal_dom"/>
</dbReference>
<comment type="subcellular location">
    <subcellularLocation>
        <location evidence="1">Cell membrane</location>
    </subcellularLocation>
</comment>
<keyword evidence="8 10" id="KW-0807">Transducer</keyword>
<dbReference type="SUPFAM" id="SSF58104">
    <property type="entry name" value="Methyl-accepting chemotaxis protein (MCP) signaling domain"/>
    <property type="match status" value="1"/>
</dbReference>
<keyword evidence="6" id="KW-1133">Transmembrane helix</keyword>
<accession>A0ABV3YVQ5</accession>
<evidence type="ECO:0000256" key="2">
    <source>
        <dbReference type="ARBA" id="ARBA00022475"/>
    </source>
</evidence>
<keyword evidence="7" id="KW-0472">Membrane</keyword>
<name>A0ABV3YVQ5_9PSED</name>
<reference evidence="12 13" key="1">
    <citation type="submission" date="2024-07" db="EMBL/GenBank/DDBJ databases">
        <authorList>
            <person name="Li M."/>
        </authorList>
    </citation>
    <scope>NUCLEOTIDE SEQUENCE [LARGE SCALE GENOMIC DNA]</scope>
    <source>
        <strain evidence="12 13">25A3E</strain>
    </source>
</reference>
<evidence type="ECO:0000256" key="3">
    <source>
        <dbReference type="ARBA" id="ARBA00022481"/>
    </source>
</evidence>
<gene>
    <name evidence="12" type="ORF">AB5S05_08195</name>
</gene>
<protein>
    <submittedName>
        <fullName evidence="12">Methyl-accepting chemotaxis protein</fullName>
    </submittedName>
</protein>
<evidence type="ECO:0000256" key="5">
    <source>
        <dbReference type="ARBA" id="ARBA00022692"/>
    </source>
</evidence>
<dbReference type="PANTHER" id="PTHR32089">
    <property type="entry name" value="METHYL-ACCEPTING CHEMOTAXIS PROTEIN MCPB"/>
    <property type="match status" value="1"/>
</dbReference>
<evidence type="ECO:0000313" key="13">
    <source>
        <dbReference type="Proteomes" id="UP001560296"/>
    </source>
</evidence>
<dbReference type="EMBL" id="JBFTEG010000004">
    <property type="protein sequence ID" value="MEX6502043.1"/>
    <property type="molecule type" value="Genomic_DNA"/>
</dbReference>
<evidence type="ECO:0000256" key="8">
    <source>
        <dbReference type="ARBA" id="ARBA00023224"/>
    </source>
</evidence>
<proteinExistence type="inferred from homology"/>
<dbReference type="PROSITE" id="PS50111">
    <property type="entry name" value="CHEMOTAXIS_TRANSDUC_2"/>
    <property type="match status" value="1"/>
</dbReference>
<organism evidence="12 13">
    <name type="scientific">Pseudomonas zhanjiangensis</name>
    <dbReference type="NCBI Taxonomy" id="3239015"/>
    <lineage>
        <taxon>Bacteria</taxon>
        <taxon>Pseudomonadati</taxon>
        <taxon>Pseudomonadota</taxon>
        <taxon>Gammaproteobacteria</taxon>
        <taxon>Pseudomonadales</taxon>
        <taxon>Pseudomonadaceae</taxon>
        <taxon>Pseudomonas</taxon>
    </lineage>
</organism>
<evidence type="ECO:0000256" key="6">
    <source>
        <dbReference type="ARBA" id="ARBA00022989"/>
    </source>
</evidence>
<keyword evidence="3" id="KW-0488">Methylation</keyword>
<evidence type="ECO:0000256" key="1">
    <source>
        <dbReference type="ARBA" id="ARBA00004236"/>
    </source>
</evidence>
<dbReference type="Gene3D" id="1.10.287.950">
    <property type="entry name" value="Methyl-accepting chemotaxis protein"/>
    <property type="match status" value="1"/>
</dbReference>
<evidence type="ECO:0000313" key="12">
    <source>
        <dbReference type="EMBL" id="MEX6502043.1"/>
    </source>
</evidence>
<keyword evidence="2" id="KW-1003">Cell membrane</keyword>
<dbReference type="SMART" id="SM00283">
    <property type="entry name" value="MA"/>
    <property type="match status" value="1"/>
</dbReference>
<feature type="domain" description="Methyl-accepting transducer" evidence="11">
    <location>
        <begin position="79"/>
        <end position="315"/>
    </location>
</feature>
<evidence type="ECO:0000256" key="4">
    <source>
        <dbReference type="ARBA" id="ARBA00022500"/>
    </source>
</evidence>
<comment type="caution">
    <text evidence="12">The sequence shown here is derived from an EMBL/GenBank/DDBJ whole genome shotgun (WGS) entry which is preliminary data.</text>
</comment>
<sequence length="534" mass="57434">MNSAFSRIPMACLLHAFGLAALMAAYQQLALPGYVSIPSFLLLALWPWFGPWRARAACGPQGQAEEADFTRLSRSLSQHTCHNALSAAQVGGAVQQLADKLKSQLLAVEQISQGAAAITDTEQDSALRAEQTLAAAQSVRQSSAAGQQALQQTIARMQQLSAQTAASRELIDGLSSRTEQIEQVTLVIQSIASQTNLLALNAAIEAARAGEQGRGFAVVADEVRSLAARTASATEEVGQMVSDIRQQSAAVVAHIQEQARELDAAAQQVEQTGAQLHGIAELAVDVEQQVAQISAGTASNHERLADLSVAVGQLRGDVHASEEQTRQLGVAAAQLVDQAETVSEKLAEVGLDDYHQRVYDLAREGAQAIAAQFEADIQAGRTSLGDLFDRHYQPIPGSFPAKYKTRFDGYADQVLPALQEPLLARHEGLVFAIACTPEGYVPTHNNAFNRPPCGDRAVDTAKSRGKRLFNDRTGIRCGSHQKPLLLQTYMRDTGELMHDLSVPIHVQGQHWGALRVGYKPEPQRMVGQRPRSAA</sequence>
<keyword evidence="5" id="KW-0812">Transmembrane</keyword>
<evidence type="ECO:0000256" key="9">
    <source>
        <dbReference type="ARBA" id="ARBA00029447"/>
    </source>
</evidence>
<keyword evidence="13" id="KW-1185">Reference proteome</keyword>
<keyword evidence="4" id="KW-0145">Chemotaxis</keyword>
<evidence type="ECO:0000259" key="11">
    <source>
        <dbReference type="PROSITE" id="PS50111"/>
    </source>
</evidence>
<comment type="similarity">
    <text evidence="9">Belongs to the methyl-accepting chemotaxis (MCP) protein family.</text>
</comment>
<dbReference type="PANTHER" id="PTHR32089:SF120">
    <property type="entry name" value="METHYL-ACCEPTING CHEMOTAXIS PROTEIN TLPQ"/>
    <property type="match status" value="1"/>
</dbReference>
<dbReference type="Pfam" id="PF00015">
    <property type="entry name" value="MCPsignal"/>
    <property type="match status" value="1"/>
</dbReference>
<dbReference type="CDD" id="cd11386">
    <property type="entry name" value="MCP_signal"/>
    <property type="match status" value="1"/>
</dbReference>
<evidence type="ECO:0000256" key="7">
    <source>
        <dbReference type="ARBA" id="ARBA00023136"/>
    </source>
</evidence>